<evidence type="ECO:0000313" key="3">
    <source>
        <dbReference type="Proteomes" id="UP000238362"/>
    </source>
</evidence>
<proteinExistence type="predicted"/>
<feature type="transmembrane region" description="Helical" evidence="1">
    <location>
        <begin position="116"/>
        <end position="133"/>
    </location>
</feature>
<dbReference type="AlphaFoldDB" id="A0A2T0LX19"/>
<protein>
    <submittedName>
        <fullName evidence="2">Uncharacterized protein DUF2567</fullName>
    </submittedName>
</protein>
<feature type="transmembrane region" description="Helical" evidence="1">
    <location>
        <begin position="88"/>
        <end position="109"/>
    </location>
</feature>
<dbReference type="RefSeq" id="WP_245900613.1">
    <property type="nucleotide sequence ID" value="NZ_PVNH01000004.1"/>
</dbReference>
<keyword evidence="1" id="KW-0812">Transmembrane</keyword>
<dbReference type="Proteomes" id="UP000238362">
    <property type="component" value="Unassembled WGS sequence"/>
</dbReference>
<comment type="caution">
    <text evidence="2">The sequence shown here is derived from an EMBL/GenBank/DDBJ whole genome shotgun (WGS) entry which is preliminary data.</text>
</comment>
<name>A0A2T0LX19_9PSEU</name>
<evidence type="ECO:0000313" key="2">
    <source>
        <dbReference type="EMBL" id="PRX48547.1"/>
    </source>
</evidence>
<keyword evidence="1" id="KW-1133">Transmembrane helix</keyword>
<accession>A0A2T0LX19</accession>
<dbReference type="InterPro" id="IPR021213">
    <property type="entry name" value="DUF2567"/>
</dbReference>
<organism evidence="2 3">
    <name type="scientific">Prauserella shujinwangii</name>
    <dbReference type="NCBI Taxonomy" id="1453103"/>
    <lineage>
        <taxon>Bacteria</taxon>
        <taxon>Bacillati</taxon>
        <taxon>Actinomycetota</taxon>
        <taxon>Actinomycetes</taxon>
        <taxon>Pseudonocardiales</taxon>
        <taxon>Pseudonocardiaceae</taxon>
        <taxon>Prauserella</taxon>
    </lineage>
</organism>
<sequence>MRESAGTAQRENGTAWARVFAVEPPRPKVVVKADLLPALTVLSMVGLLGIPIGWIWSMLAPPQRMRVVSADRDPVPLQLESWHRFDDLAIFLLLGFGAGLLAGIAVWLLRERRGPVILLAAITGSVFAAWLGMRMGIAFAGGRYTITDAPAIGDVVVKGPVLESGWALLAQPLGTALAYGTLAAWNGRDDLGRRLG</sequence>
<reference evidence="2 3" key="1">
    <citation type="submission" date="2018-03" db="EMBL/GenBank/DDBJ databases">
        <title>Genomic Encyclopedia of Type Strains, Phase III (KMG-III): the genomes of soil and plant-associated and newly described type strains.</title>
        <authorList>
            <person name="Whitman W."/>
        </authorList>
    </citation>
    <scope>NUCLEOTIDE SEQUENCE [LARGE SCALE GENOMIC DNA]</scope>
    <source>
        <strain evidence="2 3">CGMCC 4.7125</strain>
    </source>
</reference>
<dbReference type="EMBL" id="PVNH01000004">
    <property type="protein sequence ID" value="PRX48547.1"/>
    <property type="molecule type" value="Genomic_DNA"/>
</dbReference>
<dbReference type="Pfam" id="PF10821">
    <property type="entry name" value="DUF2567"/>
    <property type="match status" value="1"/>
</dbReference>
<evidence type="ECO:0000256" key="1">
    <source>
        <dbReference type="SAM" id="Phobius"/>
    </source>
</evidence>
<keyword evidence="3" id="KW-1185">Reference proteome</keyword>
<gene>
    <name evidence="2" type="ORF">B0I33_104364</name>
</gene>
<keyword evidence="1" id="KW-0472">Membrane</keyword>
<feature type="transmembrane region" description="Helical" evidence="1">
    <location>
        <begin position="35"/>
        <end position="56"/>
    </location>
</feature>
<feature type="transmembrane region" description="Helical" evidence="1">
    <location>
        <begin position="166"/>
        <end position="185"/>
    </location>
</feature>